<proteinExistence type="predicted"/>
<organism evidence="1 2">
    <name type="scientific">Geomesophilobacter sediminis</name>
    <dbReference type="NCBI Taxonomy" id="2798584"/>
    <lineage>
        <taxon>Bacteria</taxon>
        <taxon>Pseudomonadati</taxon>
        <taxon>Thermodesulfobacteriota</taxon>
        <taxon>Desulfuromonadia</taxon>
        <taxon>Geobacterales</taxon>
        <taxon>Geobacteraceae</taxon>
        <taxon>Geomesophilobacter</taxon>
    </lineage>
</organism>
<evidence type="ECO:0000313" key="1">
    <source>
        <dbReference type="EMBL" id="MBJ6726414.1"/>
    </source>
</evidence>
<dbReference type="Proteomes" id="UP000636888">
    <property type="component" value="Unassembled WGS sequence"/>
</dbReference>
<dbReference type="AlphaFoldDB" id="A0A8J7JH41"/>
<dbReference type="RefSeq" id="WP_199385330.1">
    <property type="nucleotide sequence ID" value="NZ_JAEMHM010000014.1"/>
</dbReference>
<keyword evidence="2" id="KW-1185">Reference proteome</keyword>
<name>A0A8J7JH41_9BACT</name>
<evidence type="ECO:0000313" key="2">
    <source>
        <dbReference type="Proteomes" id="UP000636888"/>
    </source>
</evidence>
<dbReference type="Pfam" id="PF09952">
    <property type="entry name" value="AbiEi_2"/>
    <property type="match status" value="1"/>
</dbReference>
<gene>
    <name evidence="1" type="ORF">JFN93_17020</name>
</gene>
<comment type="caution">
    <text evidence="1">The sequence shown here is derived from an EMBL/GenBank/DDBJ whole genome shotgun (WGS) entry which is preliminary data.</text>
</comment>
<dbReference type="InterPro" id="IPR019238">
    <property type="entry name" value="AbiEi_2"/>
</dbReference>
<reference evidence="1" key="1">
    <citation type="submission" date="2020-12" db="EMBL/GenBank/DDBJ databases">
        <title>Geomonas sp. Red875, isolated from river sediment.</title>
        <authorList>
            <person name="Xu Z."/>
            <person name="Zhang Z."/>
            <person name="Masuda Y."/>
            <person name="Itoh H."/>
            <person name="Senoo K."/>
        </authorList>
    </citation>
    <scope>NUCLEOTIDE SEQUENCE</scope>
    <source>
        <strain evidence="1">Red875</strain>
    </source>
</reference>
<sequence length="351" mass="39564">MNKENIEHNRTAGHEADILRQAMEALKALAPLEYEAEPVRDLRDQGYDYIVRARVFGKEFVWCVEVKDRLTKAAELQALINKDKTQHPFLLATGYVPPEAAARLHDGGIQFIDTVGNAFVNQPPLLIFVKGNRPGKEEPPVPAARIFKGVGLKIAYLLLCRPELVDRPYRDLAKMTDVALGTVNGTMTELVQKGFILDMGKKGKKLLERKTLFERWIAAYPDYLKPKLLLGRFRGEGDWWKDIQLDPALAQWGGEVAAAKLTGYLKPGTVTLYADKNRLADLVIANRLKKDPQGNVEILERFWPPGNGFGEGETVHPILIYADLAAIGEQRTMETARIIYEQHLDRYFGED</sequence>
<accession>A0A8J7JH41</accession>
<protein>
    <submittedName>
        <fullName evidence="1">Type IV toxin-antitoxin system AbiEi family antitoxin</fullName>
    </submittedName>
</protein>
<dbReference type="EMBL" id="JAEMHM010000014">
    <property type="protein sequence ID" value="MBJ6726414.1"/>
    <property type="molecule type" value="Genomic_DNA"/>
</dbReference>